<dbReference type="Proteomes" id="UP000010367">
    <property type="component" value="Chromosome"/>
</dbReference>
<keyword evidence="1" id="KW-0472">Membrane</keyword>
<dbReference type="eggNOG" id="ENOG5032ZPY">
    <property type="taxonomic scope" value="Bacteria"/>
</dbReference>
<keyword evidence="3" id="KW-1185">Reference proteome</keyword>
<dbReference type="InParanoid" id="K9TG20"/>
<dbReference type="HOGENOM" id="CLU_163328_0_0_3"/>
<name>K9TG20_9CYAN</name>
<keyword evidence="1" id="KW-0812">Transmembrane</keyword>
<evidence type="ECO:0000313" key="2">
    <source>
        <dbReference type="EMBL" id="AFY81505.1"/>
    </source>
</evidence>
<proteinExistence type="predicted"/>
<evidence type="ECO:0000256" key="1">
    <source>
        <dbReference type="SAM" id="Phobius"/>
    </source>
</evidence>
<dbReference type="OrthoDB" id="514667at2"/>
<protein>
    <submittedName>
        <fullName evidence="2">Uncharacterized protein</fullName>
    </submittedName>
</protein>
<dbReference type="KEGG" id="oac:Oscil6304_1831"/>
<organism evidence="2 3">
    <name type="scientific">Oscillatoria acuminata PCC 6304</name>
    <dbReference type="NCBI Taxonomy" id="56110"/>
    <lineage>
        <taxon>Bacteria</taxon>
        <taxon>Bacillati</taxon>
        <taxon>Cyanobacteriota</taxon>
        <taxon>Cyanophyceae</taxon>
        <taxon>Oscillatoriophycideae</taxon>
        <taxon>Oscillatoriales</taxon>
        <taxon>Oscillatoriaceae</taxon>
        <taxon>Oscillatoria</taxon>
    </lineage>
</organism>
<evidence type="ECO:0000313" key="3">
    <source>
        <dbReference type="Proteomes" id="UP000010367"/>
    </source>
</evidence>
<gene>
    <name evidence="2" type="ORF">Oscil6304_1831</name>
</gene>
<keyword evidence="1" id="KW-1133">Transmembrane helix</keyword>
<sequence>MFQLLYSLTRAIEPFLVPICFVSAWVLVMLLGWSLFSAIASATTNAKRMHQIPCAYCVFFTNDPRLKCPVHPTRAMSEEAIDCGDFREG</sequence>
<accession>K9TG20</accession>
<reference evidence="2 3" key="1">
    <citation type="submission" date="2012-06" db="EMBL/GenBank/DDBJ databases">
        <title>Finished chromosome of genome of Oscillatoria acuminata PCC 6304.</title>
        <authorList>
            <consortium name="US DOE Joint Genome Institute"/>
            <person name="Gugger M."/>
            <person name="Coursin T."/>
            <person name="Rippka R."/>
            <person name="Tandeau De Marsac N."/>
            <person name="Huntemann M."/>
            <person name="Wei C.-L."/>
            <person name="Han J."/>
            <person name="Detter J.C."/>
            <person name="Han C."/>
            <person name="Tapia R."/>
            <person name="Davenport K."/>
            <person name="Daligault H."/>
            <person name="Erkkila T."/>
            <person name="Gu W."/>
            <person name="Munk A.C.C."/>
            <person name="Teshima H."/>
            <person name="Xu Y."/>
            <person name="Chain P."/>
            <person name="Chen A."/>
            <person name="Krypides N."/>
            <person name="Mavromatis K."/>
            <person name="Markowitz V."/>
            <person name="Szeto E."/>
            <person name="Ivanova N."/>
            <person name="Mikhailova N."/>
            <person name="Ovchinnikova G."/>
            <person name="Pagani I."/>
            <person name="Pati A."/>
            <person name="Goodwin L."/>
            <person name="Peters L."/>
            <person name="Pitluck S."/>
            <person name="Woyke T."/>
            <person name="Kerfeld C."/>
        </authorList>
    </citation>
    <scope>NUCLEOTIDE SEQUENCE [LARGE SCALE GENOMIC DNA]</scope>
    <source>
        <strain evidence="2 3">PCC 6304</strain>
    </source>
</reference>
<feature type="transmembrane region" description="Helical" evidence="1">
    <location>
        <begin position="15"/>
        <end position="40"/>
    </location>
</feature>
<dbReference type="RefSeq" id="WP_015148149.1">
    <property type="nucleotide sequence ID" value="NC_019693.1"/>
</dbReference>
<dbReference type="STRING" id="56110.Oscil6304_1831"/>
<dbReference type="AlphaFoldDB" id="K9TG20"/>
<dbReference type="EMBL" id="CP003607">
    <property type="protein sequence ID" value="AFY81505.1"/>
    <property type="molecule type" value="Genomic_DNA"/>
</dbReference>